<dbReference type="HAMAP" id="MF_01161">
    <property type="entry name" value="tRNA_Ile_lys_synt"/>
    <property type="match status" value="1"/>
</dbReference>
<dbReference type="InterPro" id="IPR011063">
    <property type="entry name" value="TilS/TtcA_N"/>
</dbReference>
<evidence type="ECO:0000313" key="11">
    <source>
        <dbReference type="EMBL" id="AFC23500.1"/>
    </source>
</evidence>
<dbReference type="OrthoDB" id="9807403at2"/>
<comment type="similarity">
    <text evidence="8">Belongs to the tRNA(Ile)-lysidine synthase family.</text>
</comment>
<dbReference type="HOGENOM" id="CLU_018869_2_0_10"/>
<comment type="subcellular location">
    <subcellularLocation>
        <location evidence="1 8">Cytoplasm</location>
    </subcellularLocation>
</comment>
<dbReference type="SMART" id="SM00977">
    <property type="entry name" value="TilS_C"/>
    <property type="match status" value="1"/>
</dbReference>
<accession>H6L1F9</accession>
<dbReference type="InterPro" id="IPR012795">
    <property type="entry name" value="tRNA_Ile_lys_synt_N"/>
</dbReference>
<evidence type="ECO:0000313" key="12">
    <source>
        <dbReference type="Proteomes" id="UP000007519"/>
    </source>
</evidence>
<evidence type="ECO:0000256" key="9">
    <source>
        <dbReference type="SAM" id="Coils"/>
    </source>
</evidence>
<evidence type="ECO:0000256" key="2">
    <source>
        <dbReference type="ARBA" id="ARBA00022490"/>
    </source>
</evidence>
<evidence type="ECO:0000256" key="1">
    <source>
        <dbReference type="ARBA" id="ARBA00004496"/>
    </source>
</evidence>
<dbReference type="EC" id="6.3.4.19" evidence="8"/>
<dbReference type="eggNOG" id="COG0037">
    <property type="taxonomic scope" value="Bacteria"/>
</dbReference>
<name>H6L1F9_SAPGL</name>
<comment type="catalytic activity">
    <reaction evidence="7 8">
        <text>cytidine(34) in tRNA(Ile2) + L-lysine + ATP = lysidine(34) in tRNA(Ile2) + AMP + diphosphate + H(+)</text>
        <dbReference type="Rhea" id="RHEA:43744"/>
        <dbReference type="Rhea" id="RHEA-COMP:10625"/>
        <dbReference type="Rhea" id="RHEA-COMP:10670"/>
        <dbReference type="ChEBI" id="CHEBI:15378"/>
        <dbReference type="ChEBI" id="CHEBI:30616"/>
        <dbReference type="ChEBI" id="CHEBI:32551"/>
        <dbReference type="ChEBI" id="CHEBI:33019"/>
        <dbReference type="ChEBI" id="CHEBI:82748"/>
        <dbReference type="ChEBI" id="CHEBI:83665"/>
        <dbReference type="ChEBI" id="CHEBI:456215"/>
        <dbReference type="EC" id="6.3.4.19"/>
    </reaction>
</comment>
<dbReference type="GO" id="GO:0005737">
    <property type="term" value="C:cytoplasm"/>
    <property type="evidence" value="ECO:0007669"/>
    <property type="project" value="UniProtKB-SubCell"/>
</dbReference>
<dbReference type="EMBL" id="CP002831">
    <property type="protein sequence ID" value="AFC23500.1"/>
    <property type="molecule type" value="Genomic_DNA"/>
</dbReference>
<dbReference type="STRING" id="984262.SGRA_0762"/>
<gene>
    <name evidence="8 11" type="primary">tilS</name>
    <name evidence="11" type="ordered locus">SGRA_0762</name>
</gene>
<sequence>MSLAQRLRAEILAQSLFELGEDRLVLGISGGLDSMVLAHLLMSWEQPQVWVHFNYQLRETAQEEADFLAQLAQEKGIPFYTKTYDLGQELAQQGGNLQARARSLRYQYFEEIRQQVGAKYILTAHHLDDLLETFFLQQLRGGGLGSMQGILPKDEQRKLCRPLLSVPKSALKSYALAQNIVWKEDQSNQEVKYKRNFLRHRVLPEIERAYPNYKERLAQNIGLLREENRFIQKEMQAYRQRLLAAGKNGELARLSWENLAQCSEPALFLQYWLRPLGFAPKQIQNIWSKRQQQAGGLHLAPNYRLQEMAWGLVLGPAEQPPLAPLALPIPEMGQEIRLDLGQGQILGLYWAQKGAGLLPEQLTKGLFLRQQQAGDRFRPLGMGGQSKKLSKYYKDEGLSQFEREVQYVLAQDKAILAVLGRRLGQQFKQADGPNRLCLELLKKA</sequence>
<dbReference type="Pfam" id="PF11734">
    <property type="entry name" value="TilS_C"/>
    <property type="match status" value="1"/>
</dbReference>
<evidence type="ECO:0000256" key="5">
    <source>
        <dbReference type="ARBA" id="ARBA00022741"/>
    </source>
</evidence>
<dbReference type="KEGG" id="sgn:SGRA_0762"/>
<dbReference type="Gene3D" id="3.40.50.620">
    <property type="entry name" value="HUPs"/>
    <property type="match status" value="1"/>
</dbReference>
<reference evidence="11 12" key="1">
    <citation type="journal article" date="2012" name="Stand. Genomic Sci.">
        <title>Complete genome sequencing and analysis of Saprospira grandis str. Lewin, a predatory marine bacterium.</title>
        <authorList>
            <person name="Saw J.H."/>
            <person name="Yuryev A."/>
            <person name="Kanbe M."/>
            <person name="Hou S."/>
            <person name="Young A.G."/>
            <person name="Aizawa S."/>
            <person name="Alam M."/>
        </authorList>
    </citation>
    <scope>NUCLEOTIDE SEQUENCE [LARGE SCALE GENOMIC DNA]</scope>
    <source>
        <strain evidence="11 12">Lewin</strain>
    </source>
</reference>
<dbReference type="NCBIfam" id="TIGR02432">
    <property type="entry name" value="lysidine_TilS_N"/>
    <property type="match status" value="1"/>
</dbReference>
<keyword evidence="2 8" id="KW-0963">Cytoplasm</keyword>
<keyword evidence="12" id="KW-1185">Reference proteome</keyword>
<evidence type="ECO:0000256" key="8">
    <source>
        <dbReference type="HAMAP-Rule" id="MF_01161"/>
    </source>
</evidence>
<keyword evidence="3 8" id="KW-0436">Ligase</keyword>
<dbReference type="InterPro" id="IPR014729">
    <property type="entry name" value="Rossmann-like_a/b/a_fold"/>
</dbReference>
<evidence type="ECO:0000256" key="6">
    <source>
        <dbReference type="ARBA" id="ARBA00022840"/>
    </source>
</evidence>
<evidence type="ECO:0000256" key="3">
    <source>
        <dbReference type="ARBA" id="ARBA00022598"/>
    </source>
</evidence>
<dbReference type="GO" id="GO:0005524">
    <property type="term" value="F:ATP binding"/>
    <property type="evidence" value="ECO:0007669"/>
    <property type="project" value="UniProtKB-UniRule"/>
</dbReference>
<keyword evidence="6 8" id="KW-0067">ATP-binding</keyword>
<dbReference type="GO" id="GO:0006400">
    <property type="term" value="P:tRNA modification"/>
    <property type="evidence" value="ECO:0007669"/>
    <property type="project" value="UniProtKB-UniRule"/>
</dbReference>
<keyword evidence="9" id="KW-0175">Coiled coil</keyword>
<dbReference type="SUPFAM" id="SSF52402">
    <property type="entry name" value="Adenine nucleotide alpha hydrolases-like"/>
    <property type="match status" value="1"/>
</dbReference>
<dbReference type="InterPro" id="IPR012796">
    <property type="entry name" value="Lysidine-tRNA-synth_C"/>
</dbReference>
<keyword evidence="4 8" id="KW-0819">tRNA processing</keyword>
<dbReference type="InterPro" id="IPR012094">
    <property type="entry name" value="tRNA_Ile_lys_synt"/>
</dbReference>
<proteinExistence type="inferred from homology"/>
<evidence type="ECO:0000259" key="10">
    <source>
        <dbReference type="SMART" id="SM00977"/>
    </source>
</evidence>
<dbReference type="SUPFAM" id="SSF56037">
    <property type="entry name" value="PheT/TilS domain"/>
    <property type="match status" value="1"/>
</dbReference>
<feature type="coiled-coil region" evidence="9">
    <location>
        <begin position="214"/>
        <end position="241"/>
    </location>
</feature>
<protein>
    <recommendedName>
        <fullName evidence="8">tRNA(Ile)-lysidine synthase</fullName>
        <ecNumber evidence="8">6.3.4.19</ecNumber>
    </recommendedName>
    <alternativeName>
        <fullName evidence="8">tRNA(Ile)-2-lysyl-cytidine synthase</fullName>
    </alternativeName>
    <alternativeName>
        <fullName evidence="8">tRNA(Ile)-lysidine synthetase</fullName>
    </alternativeName>
</protein>
<dbReference type="PANTHER" id="PTHR43033:SF1">
    <property type="entry name" value="TRNA(ILE)-LYSIDINE SYNTHASE-RELATED"/>
    <property type="match status" value="1"/>
</dbReference>
<comment type="domain">
    <text evidence="8">The N-terminal region contains the highly conserved SGGXDS motif, predicted to be a P-loop motif involved in ATP binding.</text>
</comment>
<dbReference type="AlphaFoldDB" id="H6L1F9"/>
<organism evidence="11 12">
    <name type="scientific">Saprospira grandis (strain Lewin)</name>
    <dbReference type="NCBI Taxonomy" id="984262"/>
    <lineage>
        <taxon>Bacteria</taxon>
        <taxon>Pseudomonadati</taxon>
        <taxon>Bacteroidota</taxon>
        <taxon>Saprospiria</taxon>
        <taxon>Saprospirales</taxon>
        <taxon>Saprospiraceae</taxon>
        <taxon>Saprospira</taxon>
    </lineage>
</organism>
<feature type="domain" description="Lysidine-tRNA(Ile) synthetase C-terminal" evidence="10">
    <location>
        <begin position="366"/>
        <end position="440"/>
    </location>
</feature>
<comment type="function">
    <text evidence="8">Ligates lysine onto the cytidine present at position 34 of the AUA codon-specific tRNA(Ile) that contains the anticodon CAU, in an ATP-dependent manner. Cytidine is converted to lysidine, thus changing the amino acid specificity of the tRNA from methionine to isoleucine.</text>
</comment>
<feature type="binding site" evidence="8">
    <location>
        <begin position="29"/>
        <end position="34"/>
    </location>
    <ligand>
        <name>ATP</name>
        <dbReference type="ChEBI" id="CHEBI:30616"/>
    </ligand>
</feature>
<dbReference type="Proteomes" id="UP000007519">
    <property type="component" value="Chromosome"/>
</dbReference>
<dbReference type="Pfam" id="PF01171">
    <property type="entry name" value="ATP_bind_3"/>
    <property type="match status" value="1"/>
</dbReference>
<dbReference type="GO" id="GO:0032267">
    <property type="term" value="F:tRNA(Ile)-lysidine synthase activity"/>
    <property type="evidence" value="ECO:0007669"/>
    <property type="project" value="UniProtKB-EC"/>
</dbReference>
<dbReference type="CDD" id="cd01992">
    <property type="entry name" value="TilS_N"/>
    <property type="match status" value="1"/>
</dbReference>
<evidence type="ECO:0000256" key="4">
    <source>
        <dbReference type="ARBA" id="ARBA00022694"/>
    </source>
</evidence>
<dbReference type="RefSeq" id="WP_015691154.1">
    <property type="nucleotide sequence ID" value="NC_016940.1"/>
</dbReference>
<evidence type="ECO:0000256" key="7">
    <source>
        <dbReference type="ARBA" id="ARBA00048539"/>
    </source>
</evidence>
<dbReference type="PANTHER" id="PTHR43033">
    <property type="entry name" value="TRNA(ILE)-LYSIDINE SYNTHASE-RELATED"/>
    <property type="match status" value="1"/>
</dbReference>
<keyword evidence="5 8" id="KW-0547">Nucleotide-binding</keyword>